<dbReference type="InterPro" id="IPR004518">
    <property type="entry name" value="MazG-like_dom"/>
</dbReference>
<dbReference type="GO" id="GO:0046047">
    <property type="term" value="P:TTP catabolic process"/>
    <property type="evidence" value="ECO:0007669"/>
    <property type="project" value="TreeGrafter"/>
</dbReference>
<dbReference type="Gene3D" id="1.10.287.1080">
    <property type="entry name" value="MazG-like"/>
    <property type="match status" value="2"/>
</dbReference>
<dbReference type="GO" id="GO:0008168">
    <property type="term" value="F:methyltransferase activity"/>
    <property type="evidence" value="ECO:0007669"/>
    <property type="project" value="InterPro"/>
</dbReference>
<gene>
    <name evidence="3" type="ORF">UFOPK3381_00399</name>
</gene>
<dbReference type="GO" id="GO:0046052">
    <property type="term" value="P:UTP catabolic process"/>
    <property type="evidence" value="ECO:0007669"/>
    <property type="project" value="TreeGrafter"/>
</dbReference>
<dbReference type="Pfam" id="PF03819">
    <property type="entry name" value="MazG"/>
    <property type="match status" value="1"/>
</dbReference>
<dbReference type="Gene3D" id="3.40.1010.10">
    <property type="entry name" value="Cobalt-precorrin-4 Transmethylase, Domain 1"/>
    <property type="match status" value="1"/>
</dbReference>
<dbReference type="GO" id="GO:0047429">
    <property type="term" value="F:nucleoside triphosphate diphosphatase activity"/>
    <property type="evidence" value="ECO:0007669"/>
    <property type="project" value="TreeGrafter"/>
</dbReference>
<dbReference type="PANTHER" id="PTHR30522:SF0">
    <property type="entry name" value="NUCLEOSIDE TRIPHOSPHATE PYROPHOSPHOHYDROLASE"/>
    <property type="match status" value="1"/>
</dbReference>
<evidence type="ECO:0000259" key="1">
    <source>
        <dbReference type="Pfam" id="PF00590"/>
    </source>
</evidence>
<protein>
    <submittedName>
        <fullName evidence="3">Unannotated protein</fullName>
    </submittedName>
</protein>
<dbReference type="InterPro" id="IPR048015">
    <property type="entry name" value="NTP-PPase_MazG-like_N"/>
</dbReference>
<dbReference type="SUPFAM" id="SSF53790">
    <property type="entry name" value="Tetrapyrrole methylase"/>
    <property type="match status" value="1"/>
</dbReference>
<dbReference type="CDD" id="cd11528">
    <property type="entry name" value="NTP-PPase_MazG_Nterm"/>
    <property type="match status" value="1"/>
</dbReference>
<dbReference type="SUPFAM" id="SSF101386">
    <property type="entry name" value="all-alpha NTP pyrophosphatases"/>
    <property type="match status" value="1"/>
</dbReference>
<evidence type="ECO:0000313" key="3">
    <source>
        <dbReference type="EMBL" id="CAB4863703.1"/>
    </source>
</evidence>
<dbReference type="GO" id="GO:0006203">
    <property type="term" value="P:dGTP catabolic process"/>
    <property type="evidence" value="ECO:0007669"/>
    <property type="project" value="TreeGrafter"/>
</dbReference>
<dbReference type="PANTHER" id="PTHR30522">
    <property type="entry name" value="NUCLEOSIDE TRIPHOSPHATE PYROPHOSPHOHYDROLASE"/>
    <property type="match status" value="1"/>
</dbReference>
<name>A0A6J7D9E9_9ZZZZ</name>
<dbReference type="InterPro" id="IPR011551">
    <property type="entry name" value="NTP_PyrPHydrolase_MazG"/>
</dbReference>
<dbReference type="InterPro" id="IPR014777">
    <property type="entry name" value="4pyrrole_Mease_sub1"/>
</dbReference>
<dbReference type="InterPro" id="IPR035013">
    <property type="entry name" value="YabN_N"/>
</dbReference>
<sequence>MARPTIRVVGLGPGDEQWLTLSTVAALDEAPVARLRTSRHPAAARFPDIHSYDEEYERAESFQLLYATIANDLIRLAHEANGEPVVYAVPGSPVVAEHTVELLVADPSVDVILDPAVSVVDVACAALGRDPMAVQLRIVDALAETTAFRGPGPLLVLQTYAPEILATVVDRLPRGTAVTILHHLGLPTQQLLTVPAQELPSFVGADHLTSLWIDELRTAGAASDDLVDLMRHLRQECAWDIEQTHASLTRHLLEEAYEAIDALEAYARALEGDGDVEATALHAEEELGDLLFQIVFHAELGDEEERFNLTSLTDGVRNKLIARHPHVFGDVEVATAEEAASRWEQLKKKEKQRTSVTDGIAWQLPGLVLQAKLLRKARAVGIEIPTGEAAHERLVAAVTRLTVERHESDDAQRSAEPEVLWGEVIAALGELARWNGVDVESVARYEATKLRDHIVANEGLSPEQGSD</sequence>
<evidence type="ECO:0000259" key="2">
    <source>
        <dbReference type="Pfam" id="PF03819"/>
    </source>
</evidence>
<dbReference type="GO" id="GO:0046061">
    <property type="term" value="P:dATP catabolic process"/>
    <property type="evidence" value="ECO:0007669"/>
    <property type="project" value="TreeGrafter"/>
</dbReference>
<accession>A0A6J7D9E9</accession>
<reference evidence="3" key="1">
    <citation type="submission" date="2020-05" db="EMBL/GenBank/DDBJ databases">
        <authorList>
            <person name="Chiriac C."/>
            <person name="Salcher M."/>
            <person name="Ghai R."/>
            <person name="Kavagutti S V."/>
        </authorList>
    </citation>
    <scope>NUCLEOTIDE SEQUENCE</scope>
</reference>
<dbReference type="GO" id="GO:0046081">
    <property type="term" value="P:dUTP catabolic process"/>
    <property type="evidence" value="ECO:0007669"/>
    <property type="project" value="TreeGrafter"/>
</dbReference>
<dbReference type="GO" id="GO:0046076">
    <property type="term" value="P:dTTP catabolic process"/>
    <property type="evidence" value="ECO:0007669"/>
    <property type="project" value="TreeGrafter"/>
</dbReference>
<dbReference type="InterPro" id="IPR000878">
    <property type="entry name" value="4pyrrol_Mease"/>
</dbReference>
<dbReference type="CDD" id="cd11723">
    <property type="entry name" value="YabN_N_like"/>
    <property type="match status" value="1"/>
</dbReference>
<organism evidence="3">
    <name type="scientific">freshwater metagenome</name>
    <dbReference type="NCBI Taxonomy" id="449393"/>
    <lineage>
        <taxon>unclassified sequences</taxon>
        <taxon>metagenomes</taxon>
        <taxon>ecological metagenomes</taxon>
    </lineage>
</organism>
<dbReference type="AlphaFoldDB" id="A0A6J7D9E9"/>
<dbReference type="InterPro" id="IPR035996">
    <property type="entry name" value="4pyrrol_Methylase_sf"/>
</dbReference>
<dbReference type="Pfam" id="PF00590">
    <property type="entry name" value="TP_methylase"/>
    <property type="match status" value="1"/>
</dbReference>
<feature type="domain" description="Tetrapyrrole methylase" evidence="1">
    <location>
        <begin position="6"/>
        <end position="199"/>
    </location>
</feature>
<feature type="domain" description="NTP pyrophosphohydrolase MazG-like" evidence="2">
    <location>
        <begin position="243"/>
        <end position="328"/>
    </location>
</feature>
<dbReference type="EMBL" id="CAFBLN010000010">
    <property type="protein sequence ID" value="CAB4863703.1"/>
    <property type="molecule type" value="Genomic_DNA"/>
</dbReference>
<proteinExistence type="predicted"/>